<dbReference type="PIRSF" id="PIRSF039099">
    <property type="entry name" value="APP-BP1"/>
    <property type="match status" value="1"/>
</dbReference>
<dbReference type="UniPathway" id="UPA00885"/>
<dbReference type="SUPFAM" id="SSF69572">
    <property type="entry name" value="Activating enzymes of the ubiquitin-like proteins"/>
    <property type="match status" value="1"/>
</dbReference>
<comment type="similarity">
    <text evidence="2 4">Belongs to the ubiquitin-activating E1 family. ULA1 subfamily.</text>
</comment>
<comment type="caution">
    <text evidence="6">The sequence shown here is derived from an EMBL/GenBank/DDBJ whole genome shotgun (WGS) entry which is preliminary data.</text>
</comment>
<keyword evidence="3 4" id="KW-0833">Ubl conjugation pathway</keyword>
<comment type="pathway">
    <text evidence="1 4">Protein modification; protein neddylation.</text>
</comment>
<evidence type="ECO:0000256" key="1">
    <source>
        <dbReference type="ARBA" id="ARBA00005032"/>
    </source>
</evidence>
<dbReference type="Gene3D" id="3.40.50.720">
    <property type="entry name" value="NAD(P)-binding Rossmann-like Domain"/>
    <property type="match status" value="2"/>
</dbReference>
<dbReference type="GO" id="GO:0019781">
    <property type="term" value="F:NEDD8 activating enzyme activity"/>
    <property type="evidence" value="ECO:0007669"/>
    <property type="project" value="UniProtKB-UniRule"/>
</dbReference>
<dbReference type="EMBL" id="NAJP01000092">
    <property type="protein sequence ID" value="TKA32194.1"/>
    <property type="molecule type" value="Genomic_DNA"/>
</dbReference>
<evidence type="ECO:0000313" key="6">
    <source>
        <dbReference type="EMBL" id="TKA32194.1"/>
    </source>
</evidence>
<dbReference type="InterPro" id="IPR035985">
    <property type="entry name" value="Ubiquitin-activating_enz"/>
</dbReference>
<evidence type="ECO:0000256" key="2">
    <source>
        <dbReference type="ARBA" id="ARBA00006868"/>
    </source>
</evidence>
<reference evidence="6 7" key="1">
    <citation type="submission" date="2017-03" db="EMBL/GenBank/DDBJ databases">
        <title>Genomes of endolithic fungi from Antarctica.</title>
        <authorList>
            <person name="Coleine C."/>
            <person name="Masonjones S."/>
            <person name="Stajich J.E."/>
        </authorList>
    </citation>
    <scope>NUCLEOTIDE SEQUENCE [LARGE SCALE GENOMIC DNA]</scope>
    <source>
        <strain evidence="6 7">CCFEE 5311</strain>
    </source>
</reference>
<dbReference type="InterPro" id="IPR045886">
    <property type="entry name" value="ThiF/MoeB/HesA"/>
</dbReference>
<proteinExistence type="inferred from homology"/>
<dbReference type="AlphaFoldDB" id="A0A4U0UAG4"/>
<comment type="function">
    <text evidence="4">Regulatory subunit of the dimeric UBA3-ULA1 E1 enzyme.</text>
</comment>
<dbReference type="STRING" id="329885.A0A4U0UAG4"/>
<dbReference type="GO" id="GO:0045116">
    <property type="term" value="P:protein neddylation"/>
    <property type="evidence" value="ECO:0007669"/>
    <property type="project" value="UniProtKB-UniRule"/>
</dbReference>
<evidence type="ECO:0000256" key="4">
    <source>
        <dbReference type="PIRNR" id="PIRNR039099"/>
    </source>
</evidence>
<protein>
    <recommendedName>
        <fullName evidence="4">NEDD8-activating enzyme E1 regulatory subunit</fullName>
    </recommendedName>
</protein>
<dbReference type="Pfam" id="PF00899">
    <property type="entry name" value="ThiF"/>
    <property type="match status" value="1"/>
</dbReference>
<dbReference type="InterPro" id="IPR000594">
    <property type="entry name" value="ThiF_NAD_FAD-bd"/>
</dbReference>
<name>A0A4U0UAG4_9PEZI</name>
<dbReference type="Proteomes" id="UP000310066">
    <property type="component" value="Unassembled WGS sequence"/>
</dbReference>
<evidence type="ECO:0000259" key="5">
    <source>
        <dbReference type="Pfam" id="PF00899"/>
    </source>
</evidence>
<dbReference type="GO" id="GO:0005737">
    <property type="term" value="C:cytoplasm"/>
    <property type="evidence" value="ECO:0007669"/>
    <property type="project" value="TreeGrafter"/>
</dbReference>
<dbReference type="OrthoDB" id="1708823at2759"/>
<gene>
    <name evidence="6" type="ORF">B0A54_14958</name>
</gene>
<dbReference type="PANTHER" id="PTHR10953:SF29">
    <property type="entry name" value="NEDD8-ACTIVATING ENZYME E1 REGULATORY SUBUNIT"/>
    <property type="match status" value="1"/>
</dbReference>
<sequence length="571" mass="62210">MAVTDADVPPPLLDIPKAKEKKYDRQLRLWGIGGQIALEETHILLINSGSGVTGVEMLKNLVLPGIGHFTILDSAVVSEADLGVSFFLEDASLGRFRAAETVRLLMELNPGVQGHAITEPLETFITKDNAFSPYNLVVAAAPIDASILERIRTHSQILHVPAFYFHSVGYLSSFSLLLPPAFPIVDTHPDSTATTDLRLLRPWPALSQFAKEKTAGLEDGTISAPDKAHIPWACLLLHYLEQWKKQHDGKVPSTYKEKSEFRTLVRAADPNEENFEEAYAAVLKTLNPPTASSAVREIFAAPEAQQLHAASPAFWLIAKAVAQFYAKHEQLPLPGAVPDMKAQSADYIALQNIYKSKARDDCAEVVASVRELEKQTGRSPKQAVDEKEIENFCKGAAHIHLVRGRPFQIAHAGQAITFGDRAKAMAMELTMPESLIGLHVAFLAWDEYVATHSTSASEGGGVGLKVPGSGAEDFVIDTQRVTGIAHKIVDGLIKEAGTFVEDPEYSEAKDRVGKFCMEIVRAGGGELHNIASLTGGLLAQEVIKVITRQYIPVDNTCLFDGVASRTQVLRM</sequence>
<accession>A0A4U0UAG4</accession>
<evidence type="ECO:0000256" key="3">
    <source>
        <dbReference type="ARBA" id="ARBA00022786"/>
    </source>
</evidence>
<dbReference type="PANTHER" id="PTHR10953">
    <property type="entry name" value="UBIQUITIN-ACTIVATING ENZYME E1"/>
    <property type="match status" value="1"/>
</dbReference>
<dbReference type="InterPro" id="IPR030667">
    <property type="entry name" value="APP-BP1"/>
</dbReference>
<evidence type="ECO:0000313" key="7">
    <source>
        <dbReference type="Proteomes" id="UP000310066"/>
    </source>
</evidence>
<feature type="domain" description="THIF-type NAD/FAD binding fold" evidence="5">
    <location>
        <begin position="23"/>
        <end position="140"/>
    </location>
</feature>
<organism evidence="6 7">
    <name type="scientific">Friedmanniomyces endolithicus</name>
    <dbReference type="NCBI Taxonomy" id="329885"/>
    <lineage>
        <taxon>Eukaryota</taxon>
        <taxon>Fungi</taxon>
        <taxon>Dikarya</taxon>
        <taxon>Ascomycota</taxon>
        <taxon>Pezizomycotina</taxon>
        <taxon>Dothideomycetes</taxon>
        <taxon>Dothideomycetidae</taxon>
        <taxon>Mycosphaerellales</taxon>
        <taxon>Teratosphaeriaceae</taxon>
        <taxon>Friedmanniomyces</taxon>
    </lineage>
</organism>